<name>A0A1H9YCP7_9RHOB</name>
<evidence type="ECO:0000313" key="3">
    <source>
        <dbReference type="Proteomes" id="UP000199180"/>
    </source>
</evidence>
<gene>
    <name evidence="2" type="ORF">SAMN04489858_101121</name>
</gene>
<keyword evidence="3" id="KW-1185">Reference proteome</keyword>
<dbReference type="EMBL" id="FOHO01000001">
    <property type="protein sequence ID" value="SES66722.1"/>
    <property type="molecule type" value="Genomic_DNA"/>
</dbReference>
<evidence type="ECO:0000313" key="2">
    <source>
        <dbReference type="EMBL" id="SES66722.1"/>
    </source>
</evidence>
<organism evidence="2 3">
    <name type="scientific">Paracoccus homiensis</name>
    <dbReference type="NCBI Taxonomy" id="364199"/>
    <lineage>
        <taxon>Bacteria</taxon>
        <taxon>Pseudomonadati</taxon>
        <taxon>Pseudomonadota</taxon>
        <taxon>Alphaproteobacteria</taxon>
        <taxon>Rhodobacterales</taxon>
        <taxon>Paracoccaceae</taxon>
        <taxon>Paracoccus</taxon>
    </lineage>
</organism>
<reference evidence="2 3" key="1">
    <citation type="submission" date="2016-10" db="EMBL/GenBank/DDBJ databases">
        <authorList>
            <person name="de Groot N.N."/>
        </authorList>
    </citation>
    <scope>NUCLEOTIDE SEQUENCE [LARGE SCALE GENOMIC DNA]</scope>
    <source>
        <strain evidence="2 3">DSM 17862</strain>
    </source>
</reference>
<proteinExistence type="predicted"/>
<accession>A0A1H9YCP7</accession>
<protein>
    <submittedName>
        <fullName evidence="2">Uncharacterized protein</fullName>
    </submittedName>
</protein>
<evidence type="ECO:0000256" key="1">
    <source>
        <dbReference type="SAM" id="MobiDB-lite"/>
    </source>
</evidence>
<feature type="compositionally biased region" description="Basic and acidic residues" evidence="1">
    <location>
        <begin position="1"/>
        <end position="41"/>
    </location>
</feature>
<dbReference type="RefSeq" id="WP_175479767.1">
    <property type="nucleotide sequence ID" value="NZ_FOHO01000001.1"/>
</dbReference>
<feature type="region of interest" description="Disordered" evidence="1">
    <location>
        <begin position="1"/>
        <end position="57"/>
    </location>
</feature>
<sequence>MDADKEYGKVHSTEPSKPEGEYGDKRRQLDKDNSASERMGDEGSPPKQDKAPDKPLK</sequence>
<feature type="compositionally biased region" description="Basic and acidic residues" evidence="1">
    <location>
        <begin position="47"/>
        <end position="57"/>
    </location>
</feature>
<dbReference type="Proteomes" id="UP000199180">
    <property type="component" value="Unassembled WGS sequence"/>
</dbReference>
<dbReference type="AlphaFoldDB" id="A0A1H9YCP7"/>